<reference evidence="2 3" key="1">
    <citation type="submission" date="2019-05" db="EMBL/GenBank/DDBJ databases">
        <title>Emergence of the Ug99 lineage of the wheat stem rust pathogen through somatic hybridization.</title>
        <authorList>
            <person name="Li F."/>
            <person name="Upadhyaya N.M."/>
            <person name="Sperschneider J."/>
            <person name="Matny O."/>
            <person name="Nguyen-Phuc H."/>
            <person name="Mago R."/>
            <person name="Raley C."/>
            <person name="Miller M.E."/>
            <person name="Silverstein K.A.T."/>
            <person name="Henningsen E."/>
            <person name="Hirsch C.D."/>
            <person name="Visser B."/>
            <person name="Pretorius Z.A."/>
            <person name="Steffenson B.J."/>
            <person name="Schwessinger B."/>
            <person name="Dodds P.N."/>
            <person name="Figueroa M."/>
        </authorList>
    </citation>
    <scope>NUCLEOTIDE SEQUENCE [LARGE SCALE GENOMIC DNA]</scope>
    <source>
        <strain evidence="2">21-0</strain>
    </source>
</reference>
<dbReference type="EMBL" id="VSWC01000093">
    <property type="protein sequence ID" value="KAA1089665.1"/>
    <property type="molecule type" value="Genomic_DNA"/>
</dbReference>
<dbReference type="AlphaFoldDB" id="A0A5B0NK37"/>
<dbReference type="OrthoDB" id="2507491at2759"/>
<organism evidence="2 3">
    <name type="scientific">Puccinia graminis f. sp. tritici</name>
    <dbReference type="NCBI Taxonomy" id="56615"/>
    <lineage>
        <taxon>Eukaryota</taxon>
        <taxon>Fungi</taxon>
        <taxon>Dikarya</taxon>
        <taxon>Basidiomycota</taxon>
        <taxon>Pucciniomycotina</taxon>
        <taxon>Pucciniomycetes</taxon>
        <taxon>Pucciniales</taxon>
        <taxon>Pucciniaceae</taxon>
        <taxon>Puccinia</taxon>
    </lineage>
</organism>
<keyword evidence="3" id="KW-1185">Reference proteome</keyword>
<feature type="region of interest" description="Disordered" evidence="1">
    <location>
        <begin position="1"/>
        <end position="156"/>
    </location>
</feature>
<feature type="region of interest" description="Disordered" evidence="1">
    <location>
        <begin position="169"/>
        <end position="208"/>
    </location>
</feature>
<proteinExistence type="predicted"/>
<feature type="region of interest" description="Disordered" evidence="1">
    <location>
        <begin position="262"/>
        <end position="284"/>
    </location>
</feature>
<feature type="compositionally biased region" description="Low complexity" evidence="1">
    <location>
        <begin position="265"/>
        <end position="279"/>
    </location>
</feature>
<accession>A0A5B0NK37</accession>
<sequence>MSQPSVHQSSHTNLQSKTPANYHTRTNKKLNTQKPRTVGPKPKHFEIYIDPHSTNPEADSASTRLFKPIATPANPNKTTGKNLGLTSTRKKLGNKPLEDKTNTVRKPKTHQDRGLTGDGFLKESASDEHSSPSLKNKNKPVGQTTTADSVKAPEVVSPSNARLRLLYYRTPTTAKRAPRPPQPLCGSDQDDNDDFDTDNLPPSPLKSASAADTFTHNLIQNLVPDVEYGPPSAIIESVEFPSETDAVDFSGFMETLQDPKHHLISSSASSSSTKTTMTETGEEVEEQIRRVVEEDGRKGHWQREPVSEMTSYEGVRILDDLHLPAPASRSVRPTTRQTRPTSSTRPALAPPSRSTEPASRPTVSANPALRTRSKLAQNPAPNPASLAPSSQKKSATNLPRMVARFHTLVDTLVSQEQDRILLDLLSLDEHLLDWEHGLDSFLLDV</sequence>
<dbReference type="Proteomes" id="UP000324748">
    <property type="component" value="Unassembled WGS sequence"/>
</dbReference>
<name>A0A5B0NK37_PUCGR</name>
<feature type="compositionally biased region" description="Low complexity" evidence="1">
    <location>
        <begin position="375"/>
        <end position="391"/>
    </location>
</feature>
<feature type="compositionally biased region" description="Polar residues" evidence="1">
    <location>
        <begin position="52"/>
        <end position="63"/>
    </location>
</feature>
<feature type="compositionally biased region" description="Polar residues" evidence="1">
    <location>
        <begin position="352"/>
        <end position="365"/>
    </location>
</feature>
<evidence type="ECO:0000313" key="3">
    <source>
        <dbReference type="Proteomes" id="UP000324748"/>
    </source>
</evidence>
<protein>
    <submittedName>
        <fullName evidence="2">Uncharacterized protein</fullName>
    </submittedName>
</protein>
<feature type="compositionally biased region" description="Acidic residues" evidence="1">
    <location>
        <begin position="188"/>
        <end position="197"/>
    </location>
</feature>
<comment type="caution">
    <text evidence="2">The sequence shown here is derived from an EMBL/GenBank/DDBJ whole genome shotgun (WGS) entry which is preliminary data.</text>
</comment>
<evidence type="ECO:0000256" key="1">
    <source>
        <dbReference type="SAM" id="MobiDB-lite"/>
    </source>
</evidence>
<feature type="compositionally biased region" description="Low complexity" evidence="1">
    <location>
        <begin position="328"/>
        <end position="346"/>
    </location>
</feature>
<feature type="compositionally biased region" description="Polar residues" evidence="1">
    <location>
        <begin position="131"/>
        <end position="148"/>
    </location>
</feature>
<gene>
    <name evidence="2" type="ORF">PGT21_026532</name>
</gene>
<feature type="compositionally biased region" description="Polar residues" evidence="1">
    <location>
        <begin position="73"/>
        <end position="87"/>
    </location>
</feature>
<feature type="region of interest" description="Disordered" evidence="1">
    <location>
        <begin position="321"/>
        <end position="395"/>
    </location>
</feature>
<evidence type="ECO:0000313" key="2">
    <source>
        <dbReference type="EMBL" id="KAA1089665.1"/>
    </source>
</evidence>
<feature type="compositionally biased region" description="Polar residues" evidence="1">
    <location>
        <begin position="1"/>
        <end position="35"/>
    </location>
</feature>
<feature type="compositionally biased region" description="Basic and acidic residues" evidence="1">
    <location>
        <begin position="109"/>
        <end position="130"/>
    </location>
</feature>